<name>A0ABW0F6S0_9HYPH</name>
<proteinExistence type="predicted"/>
<dbReference type="EMBL" id="JBHSLI010000007">
    <property type="protein sequence ID" value="MFC5294863.1"/>
    <property type="molecule type" value="Genomic_DNA"/>
</dbReference>
<accession>A0ABW0F6S0</accession>
<evidence type="ECO:0000256" key="1">
    <source>
        <dbReference type="SAM" id="SignalP"/>
    </source>
</evidence>
<reference evidence="3" key="1">
    <citation type="journal article" date="2019" name="Int. J. Syst. Evol. Microbiol.">
        <title>The Global Catalogue of Microorganisms (GCM) 10K type strain sequencing project: providing services to taxonomists for standard genome sequencing and annotation.</title>
        <authorList>
            <consortium name="The Broad Institute Genomics Platform"/>
            <consortium name="The Broad Institute Genome Sequencing Center for Infectious Disease"/>
            <person name="Wu L."/>
            <person name="Ma J."/>
        </authorList>
    </citation>
    <scope>NUCLEOTIDE SEQUENCE [LARGE SCALE GENOMIC DNA]</scope>
    <source>
        <strain evidence="3">CGMCC 1.15643</strain>
    </source>
</reference>
<feature type="signal peptide" evidence="1">
    <location>
        <begin position="1"/>
        <end position="20"/>
    </location>
</feature>
<evidence type="ECO:0000313" key="3">
    <source>
        <dbReference type="Proteomes" id="UP001595976"/>
    </source>
</evidence>
<dbReference type="Proteomes" id="UP001595976">
    <property type="component" value="Unassembled WGS sequence"/>
</dbReference>
<keyword evidence="3" id="KW-1185">Reference proteome</keyword>
<keyword evidence="1" id="KW-0732">Signal</keyword>
<evidence type="ECO:0008006" key="4">
    <source>
        <dbReference type="Google" id="ProtNLM"/>
    </source>
</evidence>
<feature type="chain" id="PRO_5047028823" description="DUF320 domain-containing protein" evidence="1">
    <location>
        <begin position="21"/>
        <end position="101"/>
    </location>
</feature>
<gene>
    <name evidence="2" type="ORF">ACFPK2_17875</name>
</gene>
<dbReference type="RefSeq" id="WP_158446748.1">
    <property type="nucleotide sequence ID" value="NZ_JAOAOS010000003.1"/>
</dbReference>
<evidence type="ECO:0000313" key="2">
    <source>
        <dbReference type="EMBL" id="MFC5294863.1"/>
    </source>
</evidence>
<organism evidence="2 3">
    <name type="scientific">Bosea minatitlanensis</name>
    <dbReference type="NCBI Taxonomy" id="128782"/>
    <lineage>
        <taxon>Bacteria</taxon>
        <taxon>Pseudomonadati</taxon>
        <taxon>Pseudomonadota</taxon>
        <taxon>Alphaproteobacteria</taxon>
        <taxon>Hyphomicrobiales</taxon>
        <taxon>Boseaceae</taxon>
        <taxon>Bosea</taxon>
    </lineage>
</organism>
<sequence>MKYAFVLAAVAAFAVSPALAGGRGGSLAGGSLLGGVLAPVTAAVSGVQLNALNNVSVLSGSPIANGNKLGVVAPVKAIVSKNGLVGGLLGGLGLGHGCGCN</sequence>
<comment type="caution">
    <text evidence="2">The sequence shown here is derived from an EMBL/GenBank/DDBJ whole genome shotgun (WGS) entry which is preliminary data.</text>
</comment>
<protein>
    <recommendedName>
        <fullName evidence="4">DUF320 domain-containing protein</fullName>
    </recommendedName>
</protein>